<dbReference type="GO" id="GO:0004577">
    <property type="term" value="F:N-acetylglucosaminyldiphosphodolichol N-acetylglucosaminyltransferase activity"/>
    <property type="evidence" value="ECO:0007669"/>
    <property type="project" value="UniProtKB-EC"/>
</dbReference>
<dbReference type="InterPro" id="IPR007235">
    <property type="entry name" value="Glyco_trans_28_C"/>
</dbReference>
<evidence type="ECO:0000259" key="8">
    <source>
        <dbReference type="Pfam" id="PF04101"/>
    </source>
</evidence>
<dbReference type="EC" id="2.4.1.141" evidence="2 7"/>
<organism evidence="9 10">
    <name type="scientific">Penicillium capsulatum</name>
    <dbReference type="NCBI Taxonomy" id="69766"/>
    <lineage>
        <taxon>Eukaryota</taxon>
        <taxon>Fungi</taxon>
        <taxon>Dikarya</taxon>
        <taxon>Ascomycota</taxon>
        <taxon>Pezizomycotina</taxon>
        <taxon>Eurotiomycetes</taxon>
        <taxon>Eurotiomycetidae</taxon>
        <taxon>Eurotiales</taxon>
        <taxon>Aspergillaceae</taxon>
        <taxon>Penicillium</taxon>
    </lineage>
</organism>
<comment type="subcellular location">
    <subcellularLocation>
        <location evidence="7">Endoplasmic reticulum</location>
    </subcellularLocation>
</comment>
<feature type="domain" description="Glycosyl transferase family 28 C-terminal" evidence="8">
    <location>
        <begin position="3"/>
        <end position="160"/>
    </location>
</feature>
<dbReference type="Pfam" id="PF04101">
    <property type="entry name" value="Glyco_tran_28_C"/>
    <property type="match status" value="1"/>
</dbReference>
<reference evidence="9" key="2">
    <citation type="journal article" date="2023" name="IMA Fungus">
        <title>Comparative genomic study of the Penicillium genus elucidates a diverse pangenome and 15 lateral gene transfer events.</title>
        <authorList>
            <person name="Petersen C."/>
            <person name="Sorensen T."/>
            <person name="Nielsen M.R."/>
            <person name="Sondergaard T.E."/>
            <person name="Sorensen J.L."/>
            <person name="Fitzpatrick D.A."/>
            <person name="Frisvad J.C."/>
            <person name="Nielsen K.L."/>
        </authorList>
    </citation>
    <scope>NUCLEOTIDE SEQUENCE</scope>
    <source>
        <strain evidence="9">IBT 21917</strain>
    </source>
</reference>
<reference evidence="9" key="1">
    <citation type="submission" date="2022-11" db="EMBL/GenBank/DDBJ databases">
        <authorList>
            <person name="Petersen C."/>
        </authorList>
    </citation>
    <scope>NUCLEOTIDE SEQUENCE</scope>
    <source>
        <strain evidence="9">IBT 21917</strain>
    </source>
</reference>
<comment type="catalytic activity">
    <reaction evidence="6">
        <text>an N-acetyl-alpha-D-glucosaminyl-diphospho-di-trans,poly-cis-dolichol + UDP-N-acetyl-alpha-D-glucosamine = an N,N'-diacetylchitobiosyl-diphospho-di-trans,poly-cis-dolichol + UDP + H(+)</text>
        <dbReference type="Rhea" id="RHEA:23380"/>
        <dbReference type="Rhea" id="RHEA-COMP:19507"/>
        <dbReference type="Rhea" id="RHEA-COMP:19510"/>
        <dbReference type="ChEBI" id="CHEBI:15378"/>
        <dbReference type="ChEBI" id="CHEBI:57269"/>
        <dbReference type="ChEBI" id="CHEBI:57705"/>
        <dbReference type="ChEBI" id="CHEBI:58223"/>
        <dbReference type="ChEBI" id="CHEBI:58427"/>
        <dbReference type="EC" id="2.4.1.141"/>
    </reaction>
</comment>
<comment type="subunit">
    <text evidence="1 7">Heterodimer with ALG14 to form a functional enzyme.</text>
</comment>
<protein>
    <recommendedName>
        <fullName evidence="3 7">UDP-N-acetylglucosamine transferase subunit ALG13</fullName>
        <ecNumber evidence="2 7">2.4.1.141</ecNumber>
    </recommendedName>
    <alternativeName>
        <fullName evidence="5 7">Asparagine-linked glycosylation protein 13</fullName>
    </alternativeName>
</protein>
<dbReference type="PANTHER" id="PTHR47043:SF1">
    <property type="entry name" value="UDP-N-ACETYLGLUCOSAMINE TRANSFERASE SUBUNIT ALG13"/>
    <property type="match status" value="1"/>
</dbReference>
<evidence type="ECO:0000256" key="6">
    <source>
        <dbReference type="ARBA" id="ARBA00048184"/>
    </source>
</evidence>
<dbReference type="GO" id="GO:0043541">
    <property type="term" value="C:UDP-N-acetylglucosamine transferase complex"/>
    <property type="evidence" value="ECO:0007669"/>
    <property type="project" value="TreeGrafter"/>
</dbReference>
<evidence type="ECO:0000256" key="2">
    <source>
        <dbReference type="ARBA" id="ARBA00012614"/>
    </source>
</evidence>
<keyword evidence="7" id="KW-0808">Transferase</keyword>
<dbReference type="GO" id="GO:0006488">
    <property type="term" value="P:dolichol-linked oligosaccharide biosynthetic process"/>
    <property type="evidence" value="ECO:0007669"/>
    <property type="project" value="TreeGrafter"/>
</dbReference>
<evidence type="ECO:0000256" key="3">
    <source>
        <dbReference type="ARBA" id="ARBA00017468"/>
    </source>
</evidence>
<evidence type="ECO:0000256" key="7">
    <source>
        <dbReference type="RuleBase" id="RU362128"/>
    </source>
</evidence>
<dbReference type="EMBL" id="JAPQKO010000003">
    <property type="protein sequence ID" value="KAJ5172936.1"/>
    <property type="molecule type" value="Genomic_DNA"/>
</dbReference>
<keyword evidence="7" id="KW-0328">Glycosyltransferase</keyword>
<dbReference type="OrthoDB" id="20273at2759"/>
<sequence length="178" mass="19064">MKVCFVTVGATAGFDELLRNVLSDTFITALKNCGFTHLMVQYGAHGQQIFTEFLEAHPEGCEKLQNLGVGGFDFKPSLDPYFAMAVKNPRKSQELGLVVSHGGSGTVLGAMQFGLPLILVPNEHLANNHQEELVKTLSKMGYAHKATPETVAEVVPVAVARGRKGQAPMPGRAVTAAM</sequence>
<name>A0A9W9ICM9_9EURO</name>
<keyword evidence="7" id="KW-0256">Endoplasmic reticulum</keyword>
<comment type="similarity">
    <text evidence="7">Belongs to the glycosyltransferase 28 family.</text>
</comment>
<dbReference type="Proteomes" id="UP001146351">
    <property type="component" value="Unassembled WGS sequence"/>
</dbReference>
<evidence type="ECO:0000313" key="9">
    <source>
        <dbReference type="EMBL" id="KAJ5172936.1"/>
    </source>
</evidence>
<proteinExistence type="inferred from homology"/>
<dbReference type="InterPro" id="IPR052474">
    <property type="entry name" value="UDP-GlcNAc_transferase"/>
</dbReference>
<accession>A0A9W9ICM9</accession>
<evidence type="ECO:0000313" key="10">
    <source>
        <dbReference type="Proteomes" id="UP001146351"/>
    </source>
</evidence>
<dbReference type="AlphaFoldDB" id="A0A9W9ICM9"/>
<gene>
    <name evidence="7" type="primary">ALG13</name>
    <name evidence="9" type="ORF">N7492_005529</name>
</gene>
<evidence type="ECO:0000256" key="4">
    <source>
        <dbReference type="ARBA" id="ARBA00024804"/>
    </source>
</evidence>
<dbReference type="Gene3D" id="3.40.50.2000">
    <property type="entry name" value="Glycogen Phosphorylase B"/>
    <property type="match status" value="1"/>
</dbReference>
<comment type="caution">
    <text evidence="9">The sequence shown here is derived from an EMBL/GenBank/DDBJ whole genome shotgun (WGS) entry which is preliminary data.</text>
</comment>
<dbReference type="SUPFAM" id="SSF53756">
    <property type="entry name" value="UDP-Glycosyltransferase/glycogen phosphorylase"/>
    <property type="match status" value="1"/>
</dbReference>
<keyword evidence="10" id="KW-1185">Reference proteome</keyword>
<dbReference type="PANTHER" id="PTHR47043">
    <property type="entry name" value="UDP-N-ACETYLGLUCOSAMINE TRANSFERASE SUBUNIT ALG13"/>
    <property type="match status" value="1"/>
</dbReference>
<evidence type="ECO:0000256" key="1">
    <source>
        <dbReference type="ARBA" id="ARBA00011198"/>
    </source>
</evidence>
<evidence type="ECO:0000256" key="5">
    <source>
        <dbReference type="ARBA" id="ARBA00032061"/>
    </source>
</evidence>
<comment type="function">
    <text evidence="4 7">Involved in protein N-glycosylation. Essential for the second step of the dolichol-linked oligosaccharide pathway.</text>
</comment>